<dbReference type="AlphaFoldDB" id="A0A8C7UFJ5"/>
<dbReference type="GeneTree" id="ENSGT01030000234590"/>
<dbReference type="GO" id="GO:0016020">
    <property type="term" value="C:membrane"/>
    <property type="evidence" value="ECO:0007669"/>
    <property type="project" value="UniProtKB-SubCell"/>
</dbReference>
<keyword evidence="5 6" id="KW-0472">Membrane</keyword>
<keyword evidence="3 6" id="KW-0812">Transmembrane</keyword>
<feature type="transmembrane region" description="Helical" evidence="6">
    <location>
        <begin position="83"/>
        <end position="109"/>
    </location>
</feature>
<proteinExistence type="inferred from homology"/>
<dbReference type="Pfam" id="PF05805">
    <property type="entry name" value="L6_membrane"/>
    <property type="match status" value="1"/>
</dbReference>
<organism evidence="7 8">
    <name type="scientific">Oncorhynchus mykiss</name>
    <name type="common">Rainbow trout</name>
    <name type="synonym">Salmo gairdneri</name>
    <dbReference type="NCBI Taxonomy" id="8022"/>
    <lineage>
        <taxon>Eukaryota</taxon>
        <taxon>Metazoa</taxon>
        <taxon>Chordata</taxon>
        <taxon>Craniata</taxon>
        <taxon>Vertebrata</taxon>
        <taxon>Euteleostomi</taxon>
        <taxon>Actinopterygii</taxon>
        <taxon>Neopterygii</taxon>
        <taxon>Teleostei</taxon>
        <taxon>Protacanthopterygii</taxon>
        <taxon>Salmoniformes</taxon>
        <taxon>Salmonidae</taxon>
        <taxon>Salmoninae</taxon>
        <taxon>Oncorhynchus</taxon>
    </lineage>
</organism>
<evidence type="ECO:0000256" key="5">
    <source>
        <dbReference type="ARBA" id="ARBA00023136"/>
    </source>
</evidence>
<dbReference type="Proteomes" id="UP000694395">
    <property type="component" value="Chromosome 27"/>
</dbReference>
<evidence type="ECO:0000313" key="8">
    <source>
        <dbReference type="Proteomes" id="UP000694395"/>
    </source>
</evidence>
<sequence>VLSSKMCVASCSRCVGVSLVPMAFVCMLANGLLLLPDLQARYLLDGHVTREARWGTGLWASGFLAPFLSSCNSMDLPPSCGQMLCQVGCSCVALAAAAFCCLVSATGLVQGPLCLHNSTQGLAWEMPLKPQKSGDPIYLFDRTLWPAACEEPRNVVQWNVVLFSVLMATSGLQAILCAAHTINAILGIIFGPRFCKNKICEHY</sequence>
<dbReference type="PANTHER" id="PTHR14198:SF22">
    <property type="entry name" value="TRANSMEMBRANE 4 L6 FAMILY MEMBER 19"/>
    <property type="match status" value="1"/>
</dbReference>
<comment type="subcellular location">
    <subcellularLocation>
        <location evidence="1">Membrane</location>
        <topology evidence="1">Multi-pass membrane protein</topology>
    </subcellularLocation>
</comment>
<dbReference type="InterPro" id="IPR008661">
    <property type="entry name" value="L6_membrane"/>
</dbReference>
<evidence type="ECO:0000256" key="1">
    <source>
        <dbReference type="ARBA" id="ARBA00004141"/>
    </source>
</evidence>
<keyword evidence="4 6" id="KW-1133">Transmembrane helix</keyword>
<evidence type="ECO:0000256" key="4">
    <source>
        <dbReference type="ARBA" id="ARBA00022989"/>
    </source>
</evidence>
<feature type="transmembrane region" description="Helical" evidence="6">
    <location>
        <begin position="12"/>
        <end position="34"/>
    </location>
</feature>
<reference evidence="7" key="1">
    <citation type="submission" date="2020-07" db="EMBL/GenBank/DDBJ databases">
        <title>A long reads based de novo assembly of the rainbow trout Arlee double haploid line genome.</title>
        <authorList>
            <person name="Gao G."/>
            <person name="Palti Y."/>
        </authorList>
    </citation>
    <scope>NUCLEOTIDE SEQUENCE [LARGE SCALE GENOMIC DNA]</scope>
</reference>
<evidence type="ECO:0000256" key="2">
    <source>
        <dbReference type="ARBA" id="ARBA00006193"/>
    </source>
</evidence>
<reference evidence="7" key="2">
    <citation type="submission" date="2025-08" db="UniProtKB">
        <authorList>
            <consortium name="Ensembl"/>
        </authorList>
    </citation>
    <scope>IDENTIFICATION</scope>
</reference>
<protein>
    <submittedName>
        <fullName evidence="7">Si:dkey-83h2.3</fullName>
    </submittedName>
</protein>
<keyword evidence="8" id="KW-1185">Reference proteome</keyword>
<evidence type="ECO:0000313" key="7">
    <source>
        <dbReference type="Ensembl" id="ENSOMYP00000096758.2"/>
    </source>
</evidence>
<comment type="similarity">
    <text evidence="2">Belongs to the L6 tetraspanin family.</text>
</comment>
<feature type="transmembrane region" description="Helical" evidence="6">
    <location>
        <begin position="160"/>
        <end position="189"/>
    </location>
</feature>
<evidence type="ECO:0000256" key="6">
    <source>
        <dbReference type="SAM" id="Phobius"/>
    </source>
</evidence>
<dbReference type="PANTHER" id="PTHR14198">
    <property type="entry name" value="TRANSMEMBRANE 4 L6 FAMILY MEMBER 1-RELATED"/>
    <property type="match status" value="1"/>
</dbReference>
<dbReference type="Ensembl" id="ENSOMYT00000105115.2">
    <property type="protein sequence ID" value="ENSOMYP00000096758.2"/>
    <property type="gene ID" value="ENSOMYG00000044039.2"/>
</dbReference>
<evidence type="ECO:0000256" key="3">
    <source>
        <dbReference type="ARBA" id="ARBA00022692"/>
    </source>
</evidence>
<feature type="transmembrane region" description="Helical" evidence="6">
    <location>
        <begin position="54"/>
        <end position="71"/>
    </location>
</feature>
<reference evidence="7" key="3">
    <citation type="submission" date="2025-09" db="UniProtKB">
        <authorList>
            <consortium name="Ensembl"/>
        </authorList>
    </citation>
    <scope>IDENTIFICATION</scope>
</reference>
<name>A0A8C7UFJ5_ONCMY</name>
<accession>A0A8C7UFJ5</accession>